<feature type="non-terminal residue" evidence="1">
    <location>
        <position position="1"/>
    </location>
</feature>
<evidence type="ECO:0000313" key="2">
    <source>
        <dbReference type="Proteomes" id="UP000789920"/>
    </source>
</evidence>
<reference evidence="1" key="1">
    <citation type="submission" date="2021-06" db="EMBL/GenBank/DDBJ databases">
        <authorList>
            <person name="Kallberg Y."/>
            <person name="Tangrot J."/>
            <person name="Rosling A."/>
        </authorList>
    </citation>
    <scope>NUCLEOTIDE SEQUENCE</scope>
    <source>
        <strain evidence="1">MA461A</strain>
    </source>
</reference>
<sequence>FFWFITILDINESLRYLKYMSDEDKRSRYNLGAAFASSRTDEDTEECEKK</sequence>
<accession>A0ACA9QFF6</accession>
<name>A0ACA9QFF6_9GLOM</name>
<proteinExistence type="predicted"/>
<comment type="caution">
    <text evidence="1">The sequence shown here is derived from an EMBL/GenBank/DDBJ whole genome shotgun (WGS) entry which is preliminary data.</text>
</comment>
<evidence type="ECO:0000313" key="1">
    <source>
        <dbReference type="EMBL" id="CAG8746175.1"/>
    </source>
</evidence>
<organism evidence="1 2">
    <name type="scientific">Racocetra persica</name>
    <dbReference type="NCBI Taxonomy" id="160502"/>
    <lineage>
        <taxon>Eukaryota</taxon>
        <taxon>Fungi</taxon>
        <taxon>Fungi incertae sedis</taxon>
        <taxon>Mucoromycota</taxon>
        <taxon>Glomeromycotina</taxon>
        <taxon>Glomeromycetes</taxon>
        <taxon>Diversisporales</taxon>
        <taxon>Gigasporaceae</taxon>
        <taxon>Racocetra</taxon>
    </lineage>
</organism>
<dbReference type="EMBL" id="CAJVQC010030642">
    <property type="protein sequence ID" value="CAG8746175.1"/>
    <property type="molecule type" value="Genomic_DNA"/>
</dbReference>
<dbReference type="Proteomes" id="UP000789920">
    <property type="component" value="Unassembled WGS sequence"/>
</dbReference>
<feature type="non-terminal residue" evidence="1">
    <location>
        <position position="50"/>
    </location>
</feature>
<gene>
    <name evidence="1" type="ORF">RPERSI_LOCUS13680</name>
</gene>
<keyword evidence="2" id="KW-1185">Reference proteome</keyword>
<protein>
    <submittedName>
        <fullName evidence="1">25307_t:CDS:1</fullName>
    </submittedName>
</protein>